<comment type="caution">
    <text evidence="3">The sequence shown here is derived from an EMBL/GenBank/DDBJ whole genome shotgun (WGS) entry which is preliminary data.</text>
</comment>
<keyword evidence="1" id="KW-0732">Signal</keyword>
<accession>A0A7V3PT14</accession>
<evidence type="ECO:0000313" key="3">
    <source>
        <dbReference type="EMBL" id="HGD12832.1"/>
    </source>
</evidence>
<dbReference type="AlphaFoldDB" id="A0A7V3PT14"/>
<gene>
    <name evidence="3" type="ORF">ENX16_01925</name>
</gene>
<proteinExistence type="predicted"/>
<dbReference type="PANTHER" id="PTHR33490">
    <property type="entry name" value="BLR5614 PROTEIN-RELATED"/>
    <property type="match status" value="1"/>
</dbReference>
<reference evidence="3" key="1">
    <citation type="journal article" date="2020" name="mSystems">
        <title>Genome- and Community-Level Interaction Insights into Carbon Utilization and Element Cycling Functions of Hydrothermarchaeota in Hydrothermal Sediment.</title>
        <authorList>
            <person name="Zhou Z."/>
            <person name="Liu Y."/>
            <person name="Xu W."/>
            <person name="Pan J."/>
            <person name="Luo Z.H."/>
            <person name="Li M."/>
        </authorList>
    </citation>
    <scope>NUCLEOTIDE SEQUENCE [LARGE SCALE GENOMIC DNA]</scope>
    <source>
        <strain evidence="3">SpSt-914</strain>
    </source>
</reference>
<dbReference type="InterPro" id="IPR038765">
    <property type="entry name" value="Papain-like_cys_pep_sf"/>
</dbReference>
<evidence type="ECO:0000259" key="2">
    <source>
        <dbReference type="SMART" id="SM00460"/>
    </source>
</evidence>
<dbReference type="PANTHER" id="PTHR33490:SF3">
    <property type="entry name" value="CONSERVED INTEGRAL MEMBRANE PROTEIN"/>
    <property type="match status" value="1"/>
</dbReference>
<evidence type="ECO:0000256" key="1">
    <source>
        <dbReference type="SAM" id="SignalP"/>
    </source>
</evidence>
<feature type="signal peptide" evidence="1">
    <location>
        <begin position="1"/>
        <end position="21"/>
    </location>
</feature>
<protein>
    <submittedName>
        <fullName evidence="3">Transglutaminase domain-containing protein</fullName>
    </submittedName>
</protein>
<feature type="domain" description="Transglutaminase-like" evidence="2">
    <location>
        <begin position="375"/>
        <end position="434"/>
    </location>
</feature>
<dbReference type="Pfam" id="PF01841">
    <property type="entry name" value="Transglut_core"/>
    <property type="match status" value="1"/>
</dbReference>
<dbReference type="EMBL" id="DTMZ01000041">
    <property type="protein sequence ID" value="HGD12832.1"/>
    <property type="molecule type" value="Genomic_DNA"/>
</dbReference>
<dbReference type="PROSITE" id="PS51257">
    <property type="entry name" value="PROKAR_LIPOPROTEIN"/>
    <property type="match status" value="1"/>
</dbReference>
<dbReference type="SUPFAM" id="SSF54001">
    <property type="entry name" value="Cysteine proteinases"/>
    <property type="match status" value="1"/>
</dbReference>
<feature type="chain" id="PRO_5030957939" evidence="1">
    <location>
        <begin position="22"/>
        <end position="472"/>
    </location>
</feature>
<dbReference type="SMART" id="SM00460">
    <property type="entry name" value="TGc"/>
    <property type="match status" value="1"/>
</dbReference>
<dbReference type="Gene3D" id="3.10.620.30">
    <property type="match status" value="1"/>
</dbReference>
<sequence length="472" mass="51447">MQKLTILILYLMLFGCGGTPAPPTAILPKTGPDSGEIWLATYLAGMKVGYGLLKYHRTATGFNFDYVSRLTVGMMGKKQSVNAHSRVITGPDLLLRSFEFELGSQDGTFKAKGQVADERLLISTAEGSRTIQLTRRLYPVEVIGRLVVEANPVPGQRLNYLTFDGAVLDTFGTEVEVLGREMIKFGNEKLPALKLRVRRAQFDMTVWVDQAGMTLKEESALGMNSIRVNAEQALAGESNPTLDIMKLFAVPVDTIIPEGKQYHRAVLAISGVDTSIFKIGAENQQLIPGAEEKEIRVEVKIPAPVAGLKLPITAEPELLKPTITIQSTAPEIVNTARAIVGNTDDAVVATERIISWVFTSLKKEGVASLPSALEVLKQRKGDCNEHSVLFAALARAVGIPAKVVVGLLYLQGAFYYHAWNEVYLGNWVPVDATFGEFPAGALRLKLAEGDLSQQAKVLGVVSKIRIRVLEFE</sequence>
<name>A0A7V3PT14_UNCW3</name>
<dbReference type="InterPro" id="IPR002931">
    <property type="entry name" value="Transglutaminase-like"/>
</dbReference>
<organism evidence="3">
    <name type="scientific">candidate division WOR-3 bacterium</name>
    <dbReference type="NCBI Taxonomy" id="2052148"/>
    <lineage>
        <taxon>Bacteria</taxon>
        <taxon>Bacteria division WOR-3</taxon>
    </lineage>
</organism>